<gene>
    <name evidence="5" type="ORF">ENJ51_08795</name>
</gene>
<dbReference type="PROSITE" id="PS50234">
    <property type="entry name" value="VWFA"/>
    <property type="match status" value="1"/>
</dbReference>
<dbReference type="InterPro" id="IPR011990">
    <property type="entry name" value="TPR-like_helical_dom_sf"/>
</dbReference>
<feature type="transmembrane region" description="Helical" evidence="3">
    <location>
        <begin position="6"/>
        <end position="27"/>
    </location>
</feature>
<feature type="domain" description="VWFA" evidence="4">
    <location>
        <begin position="94"/>
        <end position="305"/>
    </location>
</feature>
<proteinExistence type="predicted"/>
<comment type="caution">
    <text evidence="5">The sequence shown here is derived from an EMBL/GenBank/DDBJ whole genome shotgun (WGS) entry which is preliminary data.</text>
</comment>
<dbReference type="Pfam" id="PF00515">
    <property type="entry name" value="TPR_1"/>
    <property type="match status" value="1"/>
</dbReference>
<evidence type="ECO:0000256" key="2">
    <source>
        <dbReference type="SAM" id="MobiDB-lite"/>
    </source>
</evidence>
<evidence type="ECO:0000259" key="4">
    <source>
        <dbReference type="PROSITE" id="PS50234"/>
    </source>
</evidence>
<keyword evidence="3" id="KW-1133">Transmembrane helix</keyword>
<dbReference type="InterPro" id="IPR036465">
    <property type="entry name" value="vWFA_dom_sf"/>
</dbReference>
<dbReference type="PANTHER" id="PTHR22550:SF14">
    <property type="entry name" value="VWFA DOMAIN-CONTAINING PROTEIN"/>
    <property type="match status" value="1"/>
</dbReference>
<dbReference type="PROSITE" id="PS50293">
    <property type="entry name" value="TPR_REGION"/>
    <property type="match status" value="1"/>
</dbReference>
<name>A0A7V2T3V7_LEUMU</name>
<sequence>MILENFHFLYPLWFLLLPVLALLVWWLHQIKSSTAQWNDFIDKKLRPYVLSSSSGEKNKTFIISTAIAGLIATIALAGPSWEKRAVPAYQTQQGLVVAMDLSTSMIIDDITPSRLARSRFKLIDLLKMRKEGQTGLVVFAGAAFPVSPLTDDTKNITEQVIHLNPGIMPVQGSRVYLAIDEASKLLQQGGFKKGNILLMTDGLAELTKAIASAEKAQQQGYKVSILGIGTKKGGAIPLAGGRVYTDSNGLPVIASLNEAQLKQVVQAGGGSYKSSELADNDIQFFSEKFSLKERDKLNSGIVEKKDREVEYWNNAGIYLSLLLIPLGLLVFRRGVLFSLVLAFFILPQPQTAHAYEWDTLWKNDNQRGLIALDNKQPEKAEKLFKRPDWQAAAAYRNKDYKKADQLYSQFESADADYNRGNVLAKQGKYNKAIAAYDKALAKNKDLQDAKDNKALVEKLKKQQQQQQDQQKKEENKNNKQDDKQNQSKQKNKDKNQRKNKNGKESDQNNEQSEQKDKGANDKEKQDDKEQDQKDKQAKSDKEKKDDAEGVKDPKKHGRQDKDSEQPKKKKKSEKKSKEEAQKLREKNQHTDQWLRKIPDDSAGLWRRKFMYQYRRRSDARGRGEQQPW</sequence>
<keyword evidence="3" id="KW-0472">Membrane</keyword>
<feature type="transmembrane region" description="Helical" evidence="3">
    <location>
        <begin position="317"/>
        <end position="346"/>
    </location>
</feature>
<dbReference type="SUPFAM" id="SSF48452">
    <property type="entry name" value="TPR-like"/>
    <property type="match status" value="1"/>
</dbReference>
<organism evidence="5">
    <name type="scientific">Leucothrix mucor</name>
    <dbReference type="NCBI Taxonomy" id="45248"/>
    <lineage>
        <taxon>Bacteria</taxon>
        <taxon>Pseudomonadati</taxon>
        <taxon>Pseudomonadota</taxon>
        <taxon>Gammaproteobacteria</taxon>
        <taxon>Thiotrichales</taxon>
        <taxon>Thiotrichaceae</taxon>
        <taxon>Leucothrix</taxon>
    </lineage>
</organism>
<dbReference type="SUPFAM" id="SSF53300">
    <property type="entry name" value="vWA-like"/>
    <property type="match status" value="1"/>
</dbReference>
<accession>A0A7V2T3V7</accession>
<dbReference type="InterPro" id="IPR002035">
    <property type="entry name" value="VWF_A"/>
</dbReference>
<evidence type="ECO:0000256" key="1">
    <source>
        <dbReference type="PROSITE-ProRule" id="PRU00339"/>
    </source>
</evidence>
<dbReference type="PANTHER" id="PTHR22550">
    <property type="entry name" value="SPORE GERMINATION PROTEIN"/>
    <property type="match status" value="1"/>
</dbReference>
<dbReference type="AlphaFoldDB" id="A0A7V2T3V7"/>
<evidence type="ECO:0000313" key="5">
    <source>
        <dbReference type="EMBL" id="HFC92893.1"/>
    </source>
</evidence>
<dbReference type="EMBL" id="DRMS01000329">
    <property type="protein sequence ID" value="HFC92893.1"/>
    <property type="molecule type" value="Genomic_DNA"/>
</dbReference>
<feature type="region of interest" description="Disordered" evidence="2">
    <location>
        <begin position="457"/>
        <end position="595"/>
    </location>
</feature>
<dbReference type="InterPro" id="IPR050768">
    <property type="entry name" value="UPF0353/GerABKA_families"/>
</dbReference>
<evidence type="ECO:0000256" key="3">
    <source>
        <dbReference type="SAM" id="Phobius"/>
    </source>
</evidence>
<feature type="compositionally biased region" description="Basic and acidic residues" evidence="2">
    <location>
        <begin position="575"/>
        <end position="595"/>
    </location>
</feature>
<dbReference type="PROSITE" id="PS50005">
    <property type="entry name" value="TPR"/>
    <property type="match status" value="1"/>
</dbReference>
<protein>
    <submittedName>
        <fullName evidence="5">VWA domain-containing protein</fullName>
    </submittedName>
</protein>
<dbReference type="InterPro" id="IPR019734">
    <property type="entry name" value="TPR_rpt"/>
</dbReference>
<reference evidence="5" key="1">
    <citation type="journal article" date="2020" name="mSystems">
        <title>Genome- and Community-Level Interaction Insights into Carbon Utilization and Element Cycling Functions of Hydrothermarchaeota in Hydrothermal Sediment.</title>
        <authorList>
            <person name="Zhou Z."/>
            <person name="Liu Y."/>
            <person name="Xu W."/>
            <person name="Pan J."/>
            <person name="Luo Z.H."/>
            <person name="Li M."/>
        </authorList>
    </citation>
    <scope>NUCLEOTIDE SEQUENCE [LARGE SCALE GENOMIC DNA]</scope>
    <source>
        <strain evidence="5">HyVt-493</strain>
    </source>
</reference>
<feature type="repeat" description="TPR" evidence="1">
    <location>
        <begin position="413"/>
        <end position="446"/>
    </location>
</feature>
<dbReference type="Proteomes" id="UP000885750">
    <property type="component" value="Unassembled WGS sequence"/>
</dbReference>
<dbReference type="Gene3D" id="1.25.40.10">
    <property type="entry name" value="Tetratricopeptide repeat domain"/>
    <property type="match status" value="1"/>
</dbReference>
<keyword evidence="3" id="KW-0812">Transmembrane</keyword>
<dbReference type="SMART" id="SM00028">
    <property type="entry name" value="TPR"/>
    <property type="match status" value="1"/>
</dbReference>
<dbReference type="Gene3D" id="3.40.50.410">
    <property type="entry name" value="von Willebrand factor, type A domain"/>
    <property type="match status" value="1"/>
</dbReference>
<feature type="transmembrane region" description="Helical" evidence="3">
    <location>
        <begin position="61"/>
        <end position="81"/>
    </location>
</feature>
<keyword evidence="1" id="KW-0802">TPR repeat</keyword>
<dbReference type="Pfam" id="PF13519">
    <property type="entry name" value="VWA_2"/>
    <property type="match status" value="1"/>
</dbReference>
<feature type="compositionally biased region" description="Basic and acidic residues" evidence="2">
    <location>
        <begin position="469"/>
        <end position="552"/>
    </location>
</feature>